<dbReference type="SMART" id="SM00503">
    <property type="entry name" value="SynN"/>
    <property type="match status" value="1"/>
</dbReference>
<feature type="transmembrane region" description="Helical" evidence="7">
    <location>
        <begin position="21"/>
        <end position="42"/>
    </location>
</feature>
<dbReference type="AlphaFoldDB" id="A0A4U5PPL5"/>
<feature type="transmembrane region" description="Helical" evidence="7">
    <location>
        <begin position="127"/>
        <end position="146"/>
    </location>
</feature>
<protein>
    <recommendedName>
        <fullName evidence="8">t-SNARE coiled-coil homology domain-containing protein</fullName>
    </recommendedName>
</protein>
<dbReference type="Pfam" id="PF05739">
    <property type="entry name" value="SNARE"/>
    <property type="match status" value="1"/>
</dbReference>
<proteinExistence type="inferred from homology"/>
<keyword evidence="5" id="KW-0175">Coiled coil</keyword>
<dbReference type="Gene3D" id="1.20.5.110">
    <property type="match status" value="1"/>
</dbReference>
<feature type="domain" description="T-SNARE coiled-coil homology" evidence="8">
    <location>
        <begin position="939"/>
        <end position="1001"/>
    </location>
</feature>
<evidence type="ECO:0000313" key="9">
    <source>
        <dbReference type="EMBL" id="TKR98753.1"/>
    </source>
</evidence>
<keyword evidence="2" id="KW-0813">Transport</keyword>
<dbReference type="FunFam" id="1.20.5.110:FF:000008">
    <property type="entry name" value="Syntaxin 132"/>
    <property type="match status" value="1"/>
</dbReference>
<accession>A0A4U5PPL5</accession>
<dbReference type="PROSITE" id="PS00914">
    <property type="entry name" value="SYNTAXIN"/>
    <property type="match status" value="1"/>
</dbReference>
<dbReference type="InterPro" id="IPR006012">
    <property type="entry name" value="Syntaxin/epimorphin_CS"/>
</dbReference>
<dbReference type="GO" id="GO:0016192">
    <property type="term" value="P:vesicle-mediated transport"/>
    <property type="evidence" value="ECO:0007669"/>
    <property type="project" value="InterPro"/>
</dbReference>
<dbReference type="Gene3D" id="1.20.58.70">
    <property type="match status" value="1"/>
</dbReference>
<dbReference type="GO" id="GO:0016020">
    <property type="term" value="C:membrane"/>
    <property type="evidence" value="ECO:0007669"/>
    <property type="project" value="InterPro"/>
</dbReference>
<feature type="transmembrane region" description="Helical" evidence="7">
    <location>
        <begin position="54"/>
        <end position="76"/>
    </location>
</feature>
<keyword evidence="7" id="KW-1133">Transmembrane helix</keyword>
<dbReference type="InterPro" id="IPR010989">
    <property type="entry name" value="SNARE"/>
</dbReference>
<evidence type="ECO:0000256" key="5">
    <source>
        <dbReference type="ARBA" id="ARBA00023054"/>
    </source>
</evidence>
<dbReference type="CDD" id="cd15848">
    <property type="entry name" value="SNARE_syntaxin1-like"/>
    <property type="match status" value="1"/>
</dbReference>
<evidence type="ECO:0000256" key="4">
    <source>
        <dbReference type="ARBA" id="ARBA00022990"/>
    </source>
</evidence>
<dbReference type="PANTHER" id="PTHR31325">
    <property type="entry name" value="OS01G0798800 PROTEIN-RELATED"/>
    <property type="match status" value="1"/>
</dbReference>
<feature type="transmembrane region" description="Helical" evidence="7">
    <location>
        <begin position="1012"/>
        <end position="1031"/>
    </location>
</feature>
<evidence type="ECO:0000256" key="7">
    <source>
        <dbReference type="SAM" id="Phobius"/>
    </source>
</evidence>
<keyword evidence="7" id="KW-0472">Membrane</keyword>
<feature type="transmembrane region" description="Helical" evidence="7">
    <location>
        <begin position="339"/>
        <end position="361"/>
    </location>
</feature>
<dbReference type="STRING" id="43335.A0A4U5PPL5"/>
<keyword evidence="3" id="KW-0653">Protein transport</keyword>
<dbReference type="SMART" id="SM00397">
    <property type="entry name" value="t_SNARE"/>
    <property type="match status" value="1"/>
</dbReference>
<reference evidence="9" key="1">
    <citation type="submission" date="2018-10" db="EMBL/GenBank/DDBJ databases">
        <title>Population genomic analysis revealed the cold adaptation of white poplar.</title>
        <authorList>
            <person name="Liu Y.-J."/>
        </authorList>
    </citation>
    <scope>NUCLEOTIDE SEQUENCE [LARGE SCALE GENOMIC DNA]</scope>
    <source>
        <strain evidence="9">PAL-ZL1</strain>
    </source>
</reference>
<dbReference type="InterPro" id="IPR007658">
    <property type="entry name" value="DUF594"/>
</dbReference>
<dbReference type="EMBL" id="RCHU01000661">
    <property type="protein sequence ID" value="TKR98753.1"/>
    <property type="molecule type" value="Genomic_DNA"/>
</dbReference>
<comment type="caution">
    <text evidence="9">The sequence shown here is derived from an EMBL/GenBank/DDBJ whole genome shotgun (WGS) entry which is preliminary data.</text>
</comment>
<keyword evidence="7" id="KW-0812">Transmembrane</keyword>
<comment type="similarity">
    <text evidence="1 6">Belongs to the syntaxin family.</text>
</comment>
<dbReference type="PROSITE" id="PS50192">
    <property type="entry name" value="T_SNARE"/>
    <property type="match status" value="1"/>
</dbReference>
<dbReference type="InterPro" id="IPR000727">
    <property type="entry name" value="T_SNARE_dom"/>
</dbReference>
<dbReference type="Pfam" id="PF00804">
    <property type="entry name" value="Syntaxin"/>
    <property type="match status" value="1"/>
</dbReference>
<evidence type="ECO:0000256" key="1">
    <source>
        <dbReference type="ARBA" id="ARBA00009063"/>
    </source>
</evidence>
<name>A0A4U5PPL5_POPAL</name>
<organism evidence="9">
    <name type="scientific">Populus alba</name>
    <name type="common">White poplar</name>
    <dbReference type="NCBI Taxonomy" id="43335"/>
    <lineage>
        <taxon>Eukaryota</taxon>
        <taxon>Viridiplantae</taxon>
        <taxon>Streptophyta</taxon>
        <taxon>Embryophyta</taxon>
        <taxon>Tracheophyta</taxon>
        <taxon>Spermatophyta</taxon>
        <taxon>Magnoliopsida</taxon>
        <taxon>eudicotyledons</taxon>
        <taxon>Gunneridae</taxon>
        <taxon>Pentapetalae</taxon>
        <taxon>rosids</taxon>
        <taxon>fabids</taxon>
        <taxon>Malpighiales</taxon>
        <taxon>Salicaceae</taxon>
        <taxon>Saliceae</taxon>
        <taxon>Populus</taxon>
    </lineage>
</organism>
<feature type="transmembrane region" description="Helical" evidence="7">
    <location>
        <begin position="308"/>
        <end position="327"/>
    </location>
</feature>
<dbReference type="Pfam" id="PF13968">
    <property type="entry name" value="DUF4220"/>
    <property type="match status" value="1"/>
</dbReference>
<dbReference type="InterPro" id="IPR025315">
    <property type="entry name" value="DUF4220"/>
</dbReference>
<dbReference type="GO" id="GO:0006886">
    <property type="term" value="P:intracellular protein transport"/>
    <property type="evidence" value="ECO:0007669"/>
    <property type="project" value="InterPro"/>
</dbReference>
<dbReference type="GO" id="GO:0005484">
    <property type="term" value="F:SNAP receptor activity"/>
    <property type="evidence" value="ECO:0007669"/>
    <property type="project" value="InterPro"/>
</dbReference>
<evidence type="ECO:0000259" key="8">
    <source>
        <dbReference type="PROSITE" id="PS50192"/>
    </source>
</evidence>
<sequence>MTRRKTLQVIPPSIRELWSKWQLRVVVLTSLILQIVLILFGNRRKYISRSWIRFAVWSAYLAADTVATMALGVISSNLGEIYEDDGSIDPNVELNAFWTPFLLLHLGGPDTITAYSLEDNELWSRHLLGLVMQAIGTIYIILMAWTGSRLSVLFILMTIAGLIKFGERTWVLRSASNDQLRDSMRITRSDEGPGNSNLVEEYKLKDAEGYNVIPSKVIEVQLPVDSAVFEGNSISNDHELLLVAYGLFHTFKGLFADVILGSRDRDTSQTIFRSISYENAYKLIEMECGFMYDLLYTKAMLVYNPWGLGLRFISFLLACFVLVLFSLTSEKQDYSKVDLSLTFILLAVAIFLEIYAILVLLSSDWTIVWLSTNNKASALKAITSLSLLQNPRWSNSMAQYSLLSFTLKEKPVGCVGILRRFSIVEQLEQQRYLTNVEVTGSLKEWIFNHFKKKLNEIQQETELGSYNLGALNTARGNLVLQKYSHSELNWSIEVEFDKSILIWHIATEICCKLEDSTDDIILSKHHISKLLSEYMLYLLVMNPSMFPVGMGQFVFEDTCAEAVRFFSTAGKLDVHRNLLQQYNTGVQQPGERYRSKKSVLSDACRLAQQLVDISDKEQKWSLVADVWVEMLAYVAYQSNGRQHADQLSGGGEFLTHVWLLMAHFGLTEHFQIPQRREVARLISSFIGDSEGHHPIDGDIEMGIRGSRSNPDMGMEAFNKKIQEVGKQLDKINGLLKNLKITYEFWWTVVSSGLTLFGKVCLESKLQKGSVWLRVQNLEGDLGHSVADLLVMISLEANEDSKSVTKASAMKAIKKRMEKDVDEVGKIARNVKERIIAINKDNLDSRQKPGCEKGTGVDRARMNVTNAITKRFRDLMTEFQTLRQKIQDEYRELVERRVITGLYTTKNTETIDHLIETGNSEQTFQRAIQEQGRGEVLNTLEEIQERHDAVKEIEKKLLELKEIFGDLAVLVDAQGEILDNIENQVTNAVDHVHNGTDALRTARNLQKKSRKCMMIAIILVLIIAIIIVLSILKPWKKN</sequence>
<feature type="transmembrane region" description="Helical" evidence="7">
    <location>
        <begin position="152"/>
        <end position="171"/>
    </location>
</feature>
<dbReference type="CDD" id="cd00179">
    <property type="entry name" value="SynN"/>
    <property type="match status" value="1"/>
</dbReference>
<keyword evidence="4" id="KW-0007">Acetylation</keyword>
<evidence type="ECO:0000256" key="2">
    <source>
        <dbReference type="ARBA" id="ARBA00022448"/>
    </source>
</evidence>
<gene>
    <name evidence="9" type="ORF">D5086_0000200700</name>
</gene>
<evidence type="ECO:0000256" key="3">
    <source>
        <dbReference type="ARBA" id="ARBA00022927"/>
    </source>
</evidence>
<evidence type="ECO:0000256" key="6">
    <source>
        <dbReference type="RuleBase" id="RU003858"/>
    </source>
</evidence>
<dbReference type="InterPro" id="IPR006011">
    <property type="entry name" value="Syntaxin_N"/>
</dbReference>
<dbReference type="SUPFAM" id="SSF47661">
    <property type="entry name" value="t-snare proteins"/>
    <property type="match status" value="1"/>
</dbReference>
<dbReference type="Pfam" id="PF04578">
    <property type="entry name" value="DUF594"/>
    <property type="match status" value="1"/>
</dbReference>